<dbReference type="GO" id="GO:0016787">
    <property type="term" value="F:hydrolase activity"/>
    <property type="evidence" value="ECO:0007669"/>
    <property type="project" value="UniProtKB-KW"/>
</dbReference>
<feature type="chain" id="PRO_5002162887" evidence="1">
    <location>
        <begin position="23"/>
        <end position="391"/>
    </location>
</feature>
<dbReference type="EMBL" id="KN832877">
    <property type="protein sequence ID" value="KIN00569.1"/>
    <property type="molecule type" value="Genomic_DNA"/>
</dbReference>
<dbReference type="SUPFAM" id="SSF51445">
    <property type="entry name" value="(Trans)glycosidases"/>
    <property type="match status" value="1"/>
</dbReference>
<dbReference type="InterPro" id="IPR017853">
    <property type="entry name" value="GH"/>
</dbReference>
<dbReference type="PROSITE" id="PS51212">
    <property type="entry name" value="WSC"/>
    <property type="match status" value="1"/>
</dbReference>
<dbReference type="PANTHER" id="PTHR34154:SF13">
    <property type="entry name" value="ASL1-LIKE GLYCOSYL HYDROLASE CATALYTIC DOMAIN-CONTAINING PROTEIN"/>
    <property type="match status" value="1"/>
</dbReference>
<dbReference type="InterPro" id="IPR053183">
    <property type="entry name" value="ASL1"/>
</dbReference>
<evidence type="ECO:0000259" key="2">
    <source>
        <dbReference type="PROSITE" id="PS51212"/>
    </source>
</evidence>
<feature type="domain" description="WSC" evidence="2">
    <location>
        <begin position="36"/>
        <end position="134"/>
    </location>
</feature>
<dbReference type="GO" id="GO:0009277">
    <property type="term" value="C:fungal-type cell wall"/>
    <property type="evidence" value="ECO:0007669"/>
    <property type="project" value="TreeGrafter"/>
</dbReference>
<dbReference type="GO" id="GO:0071966">
    <property type="term" value="P:fungal-type cell wall polysaccharide metabolic process"/>
    <property type="evidence" value="ECO:0007669"/>
    <property type="project" value="TreeGrafter"/>
</dbReference>
<proteinExistence type="predicted"/>
<evidence type="ECO:0000313" key="4">
    <source>
        <dbReference type="Proteomes" id="UP000054321"/>
    </source>
</evidence>
<gene>
    <name evidence="3" type="ORF">OIDMADRAFT_29660</name>
</gene>
<accession>A0A0C3CND7</accession>
<keyword evidence="3" id="KW-0378">Hydrolase</keyword>
<dbReference type="AlphaFoldDB" id="A0A0C3CND7"/>
<dbReference type="HOGENOM" id="CLU_717920_0_0_1"/>
<keyword evidence="4" id="KW-1185">Reference proteome</keyword>
<sequence length="391" mass="41257">MGFPAMRALAISALALQGACLAIDRDAAPTIEARASWTYLGCYTDNVSGRALPNGEQVPGGTNAMANELCQSTCQADGFTLAGTEYAGECWCGNAIGNGGALSTNPSSLCTMTCKGNAAETCGGPNGLSVYQYGSSSPPTSGTGKRGLAYNNNNPTANAEYANLFAGYSSVSWGYDWGYPSYNLNPSFEFVPMLWGLPSGSDPGWTAAVQTVGTKNILGFNEPDLTYSGSSNILPANAAAGYATYMEPFAGTVKIGMPNVLWNNVGSSSGGNYDSAVWTQYFLGNCTGCHFDFAAIHYYQDCDPADGQSGAAWFQGNVTNAYNTLHLPIWITEFQCYGTDAQQVAFLQTVLPWLDAQSYVARYAYFGVFPDYLVNSAGTGLSDIGMAYATT</sequence>
<feature type="signal peptide" evidence="1">
    <location>
        <begin position="1"/>
        <end position="22"/>
    </location>
</feature>
<dbReference type="SMART" id="SM00321">
    <property type="entry name" value="WSC"/>
    <property type="match status" value="1"/>
</dbReference>
<protein>
    <submittedName>
        <fullName evidence="3">Glycoside hydrolase family 128 protein</fullName>
    </submittedName>
</protein>
<dbReference type="InterPro" id="IPR024655">
    <property type="entry name" value="Asl1_glyco_hydro_catalytic"/>
</dbReference>
<evidence type="ECO:0000313" key="3">
    <source>
        <dbReference type="EMBL" id="KIN00569.1"/>
    </source>
</evidence>
<dbReference type="Pfam" id="PF01822">
    <property type="entry name" value="WSC"/>
    <property type="match status" value="1"/>
</dbReference>
<dbReference type="PANTHER" id="PTHR34154">
    <property type="entry name" value="ALKALI-SENSITIVE LINKAGE PROTEIN 1"/>
    <property type="match status" value="1"/>
</dbReference>
<dbReference type="InParanoid" id="A0A0C3CND7"/>
<dbReference type="OrthoDB" id="5985073at2759"/>
<dbReference type="Pfam" id="PF11790">
    <property type="entry name" value="Glyco_hydro_cc"/>
    <property type="match status" value="1"/>
</dbReference>
<reference evidence="3 4" key="1">
    <citation type="submission" date="2014-04" db="EMBL/GenBank/DDBJ databases">
        <authorList>
            <consortium name="DOE Joint Genome Institute"/>
            <person name="Kuo A."/>
            <person name="Martino E."/>
            <person name="Perotto S."/>
            <person name="Kohler A."/>
            <person name="Nagy L.G."/>
            <person name="Floudas D."/>
            <person name="Copeland A."/>
            <person name="Barry K.W."/>
            <person name="Cichocki N."/>
            <person name="Veneault-Fourrey C."/>
            <person name="LaButti K."/>
            <person name="Lindquist E.A."/>
            <person name="Lipzen A."/>
            <person name="Lundell T."/>
            <person name="Morin E."/>
            <person name="Murat C."/>
            <person name="Sun H."/>
            <person name="Tunlid A."/>
            <person name="Henrissat B."/>
            <person name="Grigoriev I.V."/>
            <person name="Hibbett D.S."/>
            <person name="Martin F."/>
            <person name="Nordberg H.P."/>
            <person name="Cantor M.N."/>
            <person name="Hua S.X."/>
        </authorList>
    </citation>
    <scope>NUCLEOTIDE SEQUENCE [LARGE SCALE GENOMIC DNA]</scope>
    <source>
        <strain evidence="3 4">Zn</strain>
    </source>
</reference>
<keyword evidence="1" id="KW-0732">Signal</keyword>
<reference evidence="4" key="2">
    <citation type="submission" date="2015-01" db="EMBL/GenBank/DDBJ databases">
        <title>Evolutionary Origins and Diversification of the Mycorrhizal Mutualists.</title>
        <authorList>
            <consortium name="DOE Joint Genome Institute"/>
            <consortium name="Mycorrhizal Genomics Consortium"/>
            <person name="Kohler A."/>
            <person name="Kuo A."/>
            <person name="Nagy L.G."/>
            <person name="Floudas D."/>
            <person name="Copeland A."/>
            <person name="Barry K.W."/>
            <person name="Cichocki N."/>
            <person name="Veneault-Fourrey C."/>
            <person name="LaButti K."/>
            <person name="Lindquist E.A."/>
            <person name="Lipzen A."/>
            <person name="Lundell T."/>
            <person name="Morin E."/>
            <person name="Murat C."/>
            <person name="Riley R."/>
            <person name="Ohm R."/>
            <person name="Sun H."/>
            <person name="Tunlid A."/>
            <person name="Henrissat B."/>
            <person name="Grigoriev I.V."/>
            <person name="Hibbett D.S."/>
            <person name="Martin F."/>
        </authorList>
    </citation>
    <scope>NUCLEOTIDE SEQUENCE [LARGE SCALE GENOMIC DNA]</scope>
    <source>
        <strain evidence="4">Zn</strain>
    </source>
</reference>
<evidence type="ECO:0000256" key="1">
    <source>
        <dbReference type="SAM" id="SignalP"/>
    </source>
</evidence>
<dbReference type="Proteomes" id="UP000054321">
    <property type="component" value="Unassembled WGS sequence"/>
</dbReference>
<name>A0A0C3CND7_OIDMZ</name>
<dbReference type="Gene3D" id="3.20.20.80">
    <property type="entry name" value="Glycosidases"/>
    <property type="match status" value="1"/>
</dbReference>
<dbReference type="InterPro" id="IPR002889">
    <property type="entry name" value="WSC_carb-bd"/>
</dbReference>
<dbReference type="STRING" id="913774.A0A0C3CND7"/>
<organism evidence="3 4">
    <name type="scientific">Oidiodendron maius (strain Zn)</name>
    <dbReference type="NCBI Taxonomy" id="913774"/>
    <lineage>
        <taxon>Eukaryota</taxon>
        <taxon>Fungi</taxon>
        <taxon>Dikarya</taxon>
        <taxon>Ascomycota</taxon>
        <taxon>Pezizomycotina</taxon>
        <taxon>Leotiomycetes</taxon>
        <taxon>Leotiomycetes incertae sedis</taxon>
        <taxon>Myxotrichaceae</taxon>
        <taxon>Oidiodendron</taxon>
    </lineage>
</organism>